<dbReference type="AlphaFoldDB" id="A0AA46PQT6"/>
<name>A0AA46PQT6_CYTFI</name>
<organism evidence="1 2">
    <name type="scientific">Cytobacillus firmus</name>
    <name type="common">Bacillus firmus</name>
    <dbReference type="NCBI Taxonomy" id="1399"/>
    <lineage>
        <taxon>Bacteria</taxon>
        <taxon>Bacillati</taxon>
        <taxon>Bacillota</taxon>
        <taxon>Bacilli</taxon>
        <taxon>Bacillales</taxon>
        <taxon>Bacillaceae</taxon>
        <taxon>Cytobacillus</taxon>
    </lineage>
</organism>
<proteinExistence type="predicted"/>
<evidence type="ECO:0000313" key="1">
    <source>
        <dbReference type="EMBL" id="UYG95805.1"/>
    </source>
</evidence>
<protein>
    <submittedName>
        <fullName evidence="1">Uncharacterized protein</fullName>
    </submittedName>
</protein>
<reference evidence="1" key="1">
    <citation type="submission" date="2022-10" db="EMBL/GenBank/DDBJ databases">
        <title>Mechanism of multi-heavy metal repair in Cytobacillus Firmus M7.</title>
        <authorList>
            <person name="Li X."/>
            <person name="Yu C."/>
        </authorList>
    </citation>
    <scope>NUCLEOTIDE SEQUENCE</scope>
    <source>
        <strain evidence="1">M7</strain>
    </source>
</reference>
<gene>
    <name evidence="1" type="ORF">OD459_01905</name>
</gene>
<dbReference type="Proteomes" id="UP001163104">
    <property type="component" value="Chromosome"/>
</dbReference>
<dbReference type="EMBL" id="CP107027">
    <property type="protein sequence ID" value="UYG95805.1"/>
    <property type="molecule type" value="Genomic_DNA"/>
</dbReference>
<dbReference type="RefSeq" id="WP_048011805.1">
    <property type="nucleotide sequence ID" value="NZ_CP107027.1"/>
</dbReference>
<accession>A0AA46PQT6</accession>
<evidence type="ECO:0000313" key="2">
    <source>
        <dbReference type="Proteomes" id="UP001163104"/>
    </source>
</evidence>
<sequence>MSLPLIFIHRTPDNYLYYVLRQAKSSNPKSNIFLLGSESNRKYISDGMQHFLIENYFEGASQFAKVYKHLSPLEYEYLLFCFQRWFVLRDFMERHNIEKCWVIDTDVMVFSDLNNPNFEKFTFEKNWNSIISLKDIRDFCKVQMDSFNKNASFENLKSYALVRGHQRNNQPLISDMVTMNLFFEKHLNRRRTNGIFSDSFFDTNLFLQFPGVEMAGKRKKIFLVDNQLYCKKNNSKELIKVNSIHFTTPQNKRFIKHFYLQELNSLYKSGCFYFNYETSSWIETSL</sequence>